<feature type="region of interest" description="Disordered" evidence="1">
    <location>
        <begin position="84"/>
        <end position="116"/>
    </location>
</feature>
<sequence>MATFDLHAFVATPSRRLLESCCKADLRQVAAHFSLSLLKQLTKAALRLLVVDYLETQGILPLPSTPGVSPPLLDEEKGWLVQKRETLASAPPSSADCSPPASDSSGASPPHTPLTGARLKLRLARIKIEAEEKTL</sequence>
<reference evidence="2" key="1">
    <citation type="submission" date="2016-05" db="EMBL/GenBank/DDBJ databases">
        <authorList>
            <person name="Lavstsen T."/>
            <person name="Jespersen J.S."/>
        </authorList>
    </citation>
    <scope>NUCLEOTIDE SEQUENCE</scope>
    <source>
        <tissue evidence="2">Brain</tissue>
    </source>
</reference>
<proteinExistence type="predicted"/>
<evidence type="ECO:0000256" key="1">
    <source>
        <dbReference type="SAM" id="MobiDB-lite"/>
    </source>
</evidence>
<protein>
    <submittedName>
        <fullName evidence="2">Uncharacterized protein</fullName>
    </submittedName>
</protein>
<gene>
    <name evidence="2" type="primary">Nfu_g_1_012676</name>
</gene>
<accession>A0A1A8MUI2</accession>
<name>A0A1A8MUI2_9TELE</name>
<reference evidence="2" key="2">
    <citation type="submission" date="2016-06" db="EMBL/GenBank/DDBJ databases">
        <title>The genome of a short-lived fish provides insights into sex chromosome evolution and the genetic control of aging.</title>
        <authorList>
            <person name="Reichwald K."/>
            <person name="Felder M."/>
            <person name="Petzold A."/>
            <person name="Koch P."/>
            <person name="Groth M."/>
            <person name="Platzer M."/>
        </authorList>
    </citation>
    <scope>NUCLEOTIDE SEQUENCE</scope>
    <source>
        <tissue evidence="2">Brain</tissue>
    </source>
</reference>
<dbReference type="AlphaFoldDB" id="A0A1A8MUI2"/>
<dbReference type="EMBL" id="HAEF01019386">
    <property type="protein sequence ID" value="SBR60545.1"/>
    <property type="molecule type" value="Transcribed_RNA"/>
</dbReference>
<evidence type="ECO:0000313" key="2">
    <source>
        <dbReference type="EMBL" id="SBR60545.1"/>
    </source>
</evidence>
<feature type="compositionally biased region" description="Low complexity" evidence="1">
    <location>
        <begin position="88"/>
        <end position="109"/>
    </location>
</feature>
<organism evidence="2">
    <name type="scientific">Nothobranchius pienaari</name>
    <dbReference type="NCBI Taxonomy" id="704102"/>
    <lineage>
        <taxon>Eukaryota</taxon>
        <taxon>Metazoa</taxon>
        <taxon>Chordata</taxon>
        <taxon>Craniata</taxon>
        <taxon>Vertebrata</taxon>
        <taxon>Euteleostomi</taxon>
        <taxon>Actinopterygii</taxon>
        <taxon>Neopterygii</taxon>
        <taxon>Teleostei</taxon>
        <taxon>Neoteleostei</taxon>
        <taxon>Acanthomorphata</taxon>
        <taxon>Ovalentaria</taxon>
        <taxon>Atherinomorphae</taxon>
        <taxon>Cyprinodontiformes</taxon>
        <taxon>Nothobranchiidae</taxon>
        <taxon>Nothobranchius</taxon>
    </lineage>
</organism>